<dbReference type="Proteomes" id="UP000053989">
    <property type="component" value="Unassembled WGS sequence"/>
</dbReference>
<evidence type="ECO:0000313" key="2">
    <source>
        <dbReference type="Proteomes" id="UP000053989"/>
    </source>
</evidence>
<evidence type="ECO:0000313" key="1">
    <source>
        <dbReference type="EMBL" id="KIM66582.1"/>
    </source>
</evidence>
<dbReference type="HOGENOM" id="CLU_130559_0_0_1"/>
<protein>
    <submittedName>
        <fullName evidence="1">Uncharacterized protein</fullName>
    </submittedName>
</protein>
<reference evidence="2" key="2">
    <citation type="submission" date="2015-01" db="EMBL/GenBank/DDBJ databases">
        <title>Evolutionary Origins and Diversification of the Mycorrhizal Mutualists.</title>
        <authorList>
            <consortium name="DOE Joint Genome Institute"/>
            <consortium name="Mycorrhizal Genomics Consortium"/>
            <person name="Kohler A."/>
            <person name="Kuo A."/>
            <person name="Nagy L.G."/>
            <person name="Floudas D."/>
            <person name="Copeland A."/>
            <person name="Barry K.W."/>
            <person name="Cichocki N."/>
            <person name="Veneault-Fourrey C."/>
            <person name="LaButti K."/>
            <person name="Lindquist E.A."/>
            <person name="Lipzen A."/>
            <person name="Lundell T."/>
            <person name="Morin E."/>
            <person name="Murat C."/>
            <person name="Riley R."/>
            <person name="Ohm R."/>
            <person name="Sun H."/>
            <person name="Tunlid A."/>
            <person name="Henrissat B."/>
            <person name="Grigoriev I.V."/>
            <person name="Hibbett D.S."/>
            <person name="Martin F."/>
        </authorList>
    </citation>
    <scope>NUCLEOTIDE SEQUENCE [LARGE SCALE GENOMIC DNA]</scope>
    <source>
        <strain evidence="2">Foug A</strain>
    </source>
</reference>
<organism evidence="1 2">
    <name type="scientific">Scleroderma citrinum Foug A</name>
    <dbReference type="NCBI Taxonomy" id="1036808"/>
    <lineage>
        <taxon>Eukaryota</taxon>
        <taxon>Fungi</taxon>
        <taxon>Dikarya</taxon>
        <taxon>Basidiomycota</taxon>
        <taxon>Agaricomycotina</taxon>
        <taxon>Agaricomycetes</taxon>
        <taxon>Agaricomycetidae</taxon>
        <taxon>Boletales</taxon>
        <taxon>Sclerodermatineae</taxon>
        <taxon>Sclerodermataceae</taxon>
        <taxon>Scleroderma</taxon>
    </lineage>
</organism>
<dbReference type="AlphaFoldDB" id="A0A0C3ANN3"/>
<accession>A0A0C3ANN3</accession>
<dbReference type="EMBL" id="KN822016">
    <property type="protein sequence ID" value="KIM66582.1"/>
    <property type="molecule type" value="Genomic_DNA"/>
</dbReference>
<name>A0A0C3ANN3_9AGAM</name>
<sequence>MNDASEEILDAMSARKYLDDTQFCIPGEDMTPEHLSHALFYISKKAATPTLCFMIRTTAFLATTLTASLITTSIQHFLSSESAKSAGLTPLSQNEEFKEVTVKLNTAICQWSSQQESMSRTLDKVPQIDMFR</sequence>
<gene>
    <name evidence="1" type="ORF">SCLCIDRAFT_21718</name>
</gene>
<dbReference type="InParanoid" id="A0A0C3ANN3"/>
<reference evidence="1 2" key="1">
    <citation type="submission" date="2014-04" db="EMBL/GenBank/DDBJ databases">
        <authorList>
            <consortium name="DOE Joint Genome Institute"/>
            <person name="Kuo A."/>
            <person name="Kohler A."/>
            <person name="Nagy L.G."/>
            <person name="Floudas D."/>
            <person name="Copeland A."/>
            <person name="Barry K.W."/>
            <person name="Cichocki N."/>
            <person name="Veneault-Fourrey C."/>
            <person name="LaButti K."/>
            <person name="Lindquist E.A."/>
            <person name="Lipzen A."/>
            <person name="Lundell T."/>
            <person name="Morin E."/>
            <person name="Murat C."/>
            <person name="Sun H."/>
            <person name="Tunlid A."/>
            <person name="Henrissat B."/>
            <person name="Grigoriev I.V."/>
            <person name="Hibbett D.S."/>
            <person name="Martin F."/>
            <person name="Nordberg H.P."/>
            <person name="Cantor M.N."/>
            <person name="Hua S.X."/>
        </authorList>
    </citation>
    <scope>NUCLEOTIDE SEQUENCE [LARGE SCALE GENOMIC DNA]</scope>
    <source>
        <strain evidence="1 2">Foug A</strain>
    </source>
</reference>
<proteinExistence type="predicted"/>
<keyword evidence="2" id="KW-1185">Reference proteome</keyword>